<dbReference type="InterPro" id="IPR011037">
    <property type="entry name" value="Pyrv_Knase-like_insert_dom_sf"/>
</dbReference>
<dbReference type="GO" id="GO:0003824">
    <property type="term" value="F:catalytic activity"/>
    <property type="evidence" value="ECO:0007669"/>
    <property type="project" value="InterPro"/>
</dbReference>
<dbReference type="RefSeq" id="WP_210803679.1">
    <property type="nucleotide sequence ID" value="NZ_JAGQDE010000020.1"/>
</dbReference>
<reference evidence="2" key="1">
    <citation type="submission" date="2021-04" db="EMBL/GenBank/DDBJ databases">
        <title>The genome sequence of Ideonella sp. 4Y11.</title>
        <authorList>
            <person name="Liu Y."/>
        </authorList>
    </citation>
    <scope>NUCLEOTIDE SEQUENCE</scope>
    <source>
        <strain evidence="2">4Y11</strain>
    </source>
</reference>
<keyword evidence="3" id="KW-1185">Reference proteome</keyword>
<dbReference type="InterPro" id="IPR005302">
    <property type="entry name" value="MoCF_Sase_C"/>
</dbReference>
<gene>
    <name evidence="2" type="ORF">KAK06_18765</name>
</gene>
<evidence type="ECO:0000313" key="2">
    <source>
        <dbReference type="EMBL" id="MBQ0961005.1"/>
    </source>
</evidence>
<organism evidence="2 3">
    <name type="scientific">Ideonella aquatica</name>
    <dbReference type="NCBI Taxonomy" id="2824119"/>
    <lineage>
        <taxon>Bacteria</taxon>
        <taxon>Pseudomonadati</taxon>
        <taxon>Pseudomonadota</taxon>
        <taxon>Betaproteobacteria</taxon>
        <taxon>Burkholderiales</taxon>
        <taxon>Sphaerotilaceae</taxon>
        <taxon>Ideonella</taxon>
    </lineage>
</organism>
<dbReference type="PANTHER" id="PTHR30212:SF2">
    <property type="entry name" value="PROTEIN YIIM"/>
    <property type="match status" value="1"/>
</dbReference>
<dbReference type="PROSITE" id="PS51340">
    <property type="entry name" value="MOSC"/>
    <property type="match status" value="1"/>
</dbReference>
<name>A0A941BRY7_9BURK</name>
<dbReference type="PANTHER" id="PTHR30212">
    <property type="entry name" value="PROTEIN YIIM"/>
    <property type="match status" value="1"/>
</dbReference>
<dbReference type="GO" id="GO:0030170">
    <property type="term" value="F:pyridoxal phosphate binding"/>
    <property type="evidence" value="ECO:0007669"/>
    <property type="project" value="InterPro"/>
</dbReference>
<accession>A0A941BRY7</accession>
<dbReference type="GO" id="GO:0030151">
    <property type="term" value="F:molybdenum ion binding"/>
    <property type="evidence" value="ECO:0007669"/>
    <property type="project" value="InterPro"/>
</dbReference>
<dbReference type="Proteomes" id="UP000678374">
    <property type="component" value="Unassembled WGS sequence"/>
</dbReference>
<dbReference type="EMBL" id="JAGQDE010000020">
    <property type="protein sequence ID" value="MBQ0961005.1"/>
    <property type="molecule type" value="Genomic_DNA"/>
</dbReference>
<dbReference type="Pfam" id="PF03473">
    <property type="entry name" value="MOSC"/>
    <property type="match status" value="1"/>
</dbReference>
<protein>
    <submittedName>
        <fullName evidence="2">MOSC domain-containing protein</fullName>
    </submittedName>
</protein>
<sequence length="195" mass="21159">MRILSVNTARVEHRLINGRKVATAIAKRPRSGAVAYGPLGLDGDEQADPSVHGGLSKALYAYPSEHLPIWRTMRAQARAGDWVDDLPPGLMGENLTLEGLLEKDLWLGDRLRFADGGVLVVSEPRFPCFKFNAAMGFNKAAKLMAESGWCGTYLAVLNPGSVQAGQPFELEPGPREVGLVEAFRAKVRGRDFAAD</sequence>
<comment type="caution">
    <text evidence="2">The sequence shown here is derived from an EMBL/GenBank/DDBJ whole genome shotgun (WGS) entry which is preliminary data.</text>
</comment>
<feature type="domain" description="MOSC" evidence="1">
    <location>
        <begin position="28"/>
        <end position="171"/>
    </location>
</feature>
<dbReference type="InterPro" id="IPR052353">
    <property type="entry name" value="Benzoxazolinone_Detox_Enz"/>
</dbReference>
<evidence type="ECO:0000259" key="1">
    <source>
        <dbReference type="PROSITE" id="PS51340"/>
    </source>
</evidence>
<dbReference type="SUPFAM" id="SSF50800">
    <property type="entry name" value="PK beta-barrel domain-like"/>
    <property type="match status" value="1"/>
</dbReference>
<proteinExistence type="predicted"/>
<dbReference type="AlphaFoldDB" id="A0A941BRY7"/>
<evidence type="ECO:0000313" key="3">
    <source>
        <dbReference type="Proteomes" id="UP000678374"/>
    </source>
</evidence>
<dbReference type="Gene3D" id="2.40.33.20">
    <property type="entry name" value="PK beta-barrel domain-like"/>
    <property type="match status" value="1"/>
</dbReference>